<reference evidence="1 2" key="1">
    <citation type="submission" date="2016-07" db="EMBL/GenBank/DDBJ databases">
        <title>Complete genome sequence of the Lentzea guizhouensis DHS C013.</title>
        <authorList>
            <person name="Cao C."/>
        </authorList>
    </citation>
    <scope>NUCLEOTIDE SEQUENCE [LARGE SCALE GENOMIC DNA]</scope>
    <source>
        <strain evidence="1 2">DHS C013</strain>
    </source>
</reference>
<accession>A0A1B2HU81</accession>
<name>A0A1B2HU81_9PSEU</name>
<dbReference type="EMBL" id="CP016793">
    <property type="protein sequence ID" value="ANZ41242.1"/>
    <property type="molecule type" value="Genomic_DNA"/>
</dbReference>
<protein>
    <submittedName>
        <fullName evidence="1">Uncharacterized protein</fullName>
    </submittedName>
</protein>
<dbReference type="OrthoDB" id="115252at2"/>
<dbReference type="RefSeq" id="WP_065919579.1">
    <property type="nucleotide sequence ID" value="NZ_CP016793.1"/>
</dbReference>
<gene>
    <name evidence="1" type="ORF">BBK82_40010</name>
</gene>
<evidence type="ECO:0000313" key="2">
    <source>
        <dbReference type="Proteomes" id="UP000093053"/>
    </source>
</evidence>
<dbReference type="KEGG" id="led:BBK82_40010"/>
<dbReference type="STRING" id="1586287.BBK82_40010"/>
<evidence type="ECO:0000313" key="1">
    <source>
        <dbReference type="EMBL" id="ANZ41242.1"/>
    </source>
</evidence>
<organism evidence="1 2">
    <name type="scientific">Lentzea guizhouensis</name>
    <dbReference type="NCBI Taxonomy" id="1586287"/>
    <lineage>
        <taxon>Bacteria</taxon>
        <taxon>Bacillati</taxon>
        <taxon>Actinomycetota</taxon>
        <taxon>Actinomycetes</taxon>
        <taxon>Pseudonocardiales</taxon>
        <taxon>Pseudonocardiaceae</taxon>
        <taxon>Lentzea</taxon>
    </lineage>
</organism>
<dbReference type="Proteomes" id="UP000093053">
    <property type="component" value="Chromosome"/>
</dbReference>
<dbReference type="AlphaFoldDB" id="A0A1B2HU81"/>
<proteinExistence type="predicted"/>
<keyword evidence="2" id="KW-1185">Reference proteome</keyword>
<sequence length="101" mass="11467">MQDRPELTDAELARGLARFGITDAVAMYAAVGFGDHHWAVRRGSERWFTSVVDLAHKDIGRVRQAMRTALAVEFSFVASLRADDGERWPRQYALSVFRISR</sequence>